<dbReference type="GO" id="GO:0043093">
    <property type="term" value="P:FtsZ-dependent cytokinesis"/>
    <property type="evidence" value="ECO:0007669"/>
    <property type="project" value="UniProtKB-UniRule"/>
</dbReference>
<comment type="subcellular location">
    <subcellularLocation>
        <location evidence="5">Cytoplasm</location>
    </subcellularLocation>
    <text evidence="5">Localizes to mid-cell in an FtsZ-dependent manner.</text>
</comment>
<comment type="function">
    <text evidence="5">Cell division factor that enhances FtsZ-ring assembly. Directly interacts with FtsZ and promotes bundling of FtsZ protofilaments, with a reduction in FtsZ GTPase activity.</text>
</comment>
<dbReference type="SUPFAM" id="SSF160950">
    <property type="entry name" value="YacF-like"/>
    <property type="match status" value="1"/>
</dbReference>
<keyword evidence="3 5" id="KW-0717">Septation</keyword>
<evidence type="ECO:0000256" key="1">
    <source>
        <dbReference type="ARBA" id="ARBA00022490"/>
    </source>
</evidence>
<gene>
    <name evidence="5 6" type="primary">zapD</name>
    <name evidence="6" type="ORF">PSU93_00910</name>
</gene>
<evidence type="ECO:0000313" key="6">
    <source>
        <dbReference type="EMBL" id="MDI1229694.1"/>
    </source>
</evidence>
<dbReference type="Proteomes" id="UP001160519">
    <property type="component" value="Unassembled WGS sequence"/>
</dbReference>
<dbReference type="InterPro" id="IPR009777">
    <property type="entry name" value="ZapD"/>
</dbReference>
<name>A0AA43Q0Z2_9GAMM</name>
<dbReference type="PANTHER" id="PTHR39455">
    <property type="entry name" value="CELL DIVISION PROTEIN ZAPD"/>
    <property type="match status" value="1"/>
</dbReference>
<dbReference type="Gene3D" id="1.10.3900.10">
    <property type="entry name" value="YacF-like"/>
    <property type="match status" value="1"/>
</dbReference>
<dbReference type="NCBIfam" id="NF003656">
    <property type="entry name" value="PRK05287.1-4"/>
    <property type="match status" value="1"/>
</dbReference>
<proteinExistence type="inferred from homology"/>
<dbReference type="AlphaFoldDB" id="A0AA43Q0Z2"/>
<evidence type="ECO:0000256" key="4">
    <source>
        <dbReference type="ARBA" id="ARBA00023306"/>
    </source>
</evidence>
<organism evidence="6 7">
    <name type="scientific">Candidatus Methylobacter titanis</name>
    <dbReference type="NCBI Taxonomy" id="3053457"/>
    <lineage>
        <taxon>Bacteria</taxon>
        <taxon>Pseudomonadati</taxon>
        <taxon>Pseudomonadota</taxon>
        <taxon>Gammaproteobacteria</taxon>
        <taxon>Methylococcales</taxon>
        <taxon>Methylococcaceae</taxon>
        <taxon>Methylobacter</taxon>
    </lineage>
</organism>
<evidence type="ECO:0000256" key="2">
    <source>
        <dbReference type="ARBA" id="ARBA00022618"/>
    </source>
</evidence>
<dbReference type="GO" id="GO:0005737">
    <property type="term" value="C:cytoplasm"/>
    <property type="evidence" value="ECO:0007669"/>
    <property type="project" value="UniProtKB-SubCell"/>
</dbReference>
<sequence length="259" mass="29892">MNTTITYEFPLNERIRVFIRLEQLFLQFSHFLTGDTVNDKRAAISVLLDIMTIFRRNDLKSEILKELDRHANVLNKIAHNQSVDTQKLEELLSTLNQTSKNLYATNGKIGTLVMESDLFQSIAQRSSIPGGTCSFDLPEFHYWLEQDEATRLKDLEHWSSPFNDIRIAIDLILNFIRHCSAPTHEIAEAGFFQFSLDAHQPHQLHQLLKVSLDKSIHCFAEISGGKHRCTIRFMVPSTDNKRPTQSPDDIPFYLTRCLF</sequence>
<evidence type="ECO:0000313" key="7">
    <source>
        <dbReference type="Proteomes" id="UP001160519"/>
    </source>
</evidence>
<dbReference type="Pfam" id="PF07072">
    <property type="entry name" value="ZapD"/>
    <property type="match status" value="1"/>
</dbReference>
<dbReference type="EMBL" id="JAQSDF010000001">
    <property type="protein sequence ID" value="MDI1229694.1"/>
    <property type="molecule type" value="Genomic_DNA"/>
</dbReference>
<reference evidence="6" key="1">
    <citation type="submission" date="2023-01" db="EMBL/GenBank/DDBJ databases">
        <title>Biogeochemical cycle of methane in antarctic sediments.</title>
        <authorList>
            <person name="Roldan D.M."/>
            <person name="Menes R.J."/>
        </authorList>
    </citation>
    <scope>NUCLEOTIDE SEQUENCE [LARGE SCALE GENOMIC DNA]</scope>
    <source>
        <strain evidence="6">K-2018 MAG008</strain>
    </source>
</reference>
<keyword evidence="7" id="KW-1185">Reference proteome</keyword>
<evidence type="ECO:0000256" key="3">
    <source>
        <dbReference type="ARBA" id="ARBA00023210"/>
    </source>
</evidence>
<keyword evidence="2 5" id="KW-0132">Cell division</keyword>
<dbReference type="GO" id="GO:0000917">
    <property type="term" value="P:division septum assembly"/>
    <property type="evidence" value="ECO:0007669"/>
    <property type="project" value="UniProtKB-KW"/>
</dbReference>
<evidence type="ECO:0000256" key="5">
    <source>
        <dbReference type="HAMAP-Rule" id="MF_01092"/>
    </source>
</evidence>
<protein>
    <recommendedName>
        <fullName evidence="5">Cell division protein ZapD</fullName>
    </recommendedName>
    <alternativeName>
        <fullName evidence="5">Z ring-associated protein D</fullName>
    </alternativeName>
</protein>
<comment type="caution">
    <text evidence="6">The sequence shown here is derived from an EMBL/GenBank/DDBJ whole genome shotgun (WGS) entry which is preliminary data.</text>
</comment>
<dbReference type="InterPro" id="IPR027462">
    <property type="entry name" value="ZapD_C"/>
</dbReference>
<comment type="subunit">
    <text evidence="5">Interacts with FtsZ.</text>
</comment>
<dbReference type="HAMAP" id="MF_01092">
    <property type="entry name" value="ZapD"/>
    <property type="match status" value="1"/>
</dbReference>
<keyword evidence="4 5" id="KW-0131">Cell cycle</keyword>
<accession>A0AA43Q0Z2</accession>
<dbReference type="InterPro" id="IPR036268">
    <property type="entry name" value="ZapD_sf"/>
</dbReference>
<dbReference type="GO" id="GO:0032153">
    <property type="term" value="C:cell division site"/>
    <property type="evidence" value="ECO:0007669"/>
    <property type="project" value="TreeGrafter"/>
</dbReference>
<keyword evidence="1 5" id="KW-0963">Cytoplasm</keyword>
<dbReference type="Gene3D" id="2.60.440.10">
    <property type="entry name" value="YacF-like domains"/>
    <property type="match status" value="1"/>
</dbReference>
<comment type="similarity">
    <text evidence="5">Belongs to the ZapD family.</text>
</comment>
<dbReference type="PANTHER" id="PTHR39455:SF1">
    <property type="entry name" value="CELL DIVISION PROTEIN ZAPD"/>
    <property type="match status" value="1"/>
</dbReference>